<protein>
    <submittedName>
        <fullName evidence="10">Response regulator transcription factor</fullName>
    </submittedName>
</protein>
<evidence type="ECO:0000259" key="9">
    <source>
        <dbReference type="PROSITE" id="PS51755"/>
    </source>
</evidence>
<evidence type="ECO:0000259" key="8">
    <source>
        <dbReference type="PROSITE" id="PS50110"/>
    </source>
</evidence>
<keyword evidence="4 7" id="KW-0238">DNA-binding</keyword>
<dbReference type="InterPro" id="IPR039420">
    <property type="entry name" value="WalR-like"/>
</dbReference>
<evidence type="ECO:0000256" key="4">
    <source>
        <dbReference type="ARBA" id="ARBA00023125"/>
    </source>
</evidence>
<dbReference type="SUPFAM" id="SSF52172">
    <property type="entry name" value="CheY-like"/>
    <property type="match status" value="1"/>
</dbReference>
<keyword evidence="3" id="KW-0805">Transcription regulation</keyword>
<dbReference type="Gene3D" id="6.10.250.690">
    <property type="match status" value="1"/>
</dbReference>
<evidence type="ECO:0000256" key="6">
    <source>
        <dbReference type="PROSITE-ProRule" id="PRU00169"/>
    </source>
</evidence>
<dbReference type="CDD" id="cd00383">
    <property type="entry name" value="trans_reg_C"/>
    <property type="match status" value="1"/>
</dbReference>
<dbReference type="RefSeq" id="WP_395419024.1">
    <property type="nucleotide sequence ID" value="NZ_JBIPKE010000020.1"/>
</dbReference>
<keyword evidence="2" id="KW-0902">Two-component regulatory system</keyword>
<reference evidence="10 11" key="1">
    <citation type="journal article" date="2013" name="Int. J. Syst. Evol. Microbiol.">
        <title>Marinoscillum luteum sp. nov., isolated from marine sediment.</title>
        <authorList>
            <person name="Cha I.T."/>
            <person name="Park S.J."/>
            <person name="Kim S.J."/>
            <person name="Kim J.G."/>
            <person name="Jung M.Y."/>
            <person name="Shin K.S."/>
            <person name="Kwon K.K."/>
            <person name="Yang S.H."/>
            <person name="Seo Y.S."/>
            <person name="Rhee S.K."/>
        </authorList>
    </citation>
    <scope>NUCLEOTIDE SEQUENCE [LARGE SCALE GENOMIC DNA]</scope>
    <source>
        <strain evidence="10 11">KCTC 23939</strain>
    </source>
</reference>
<feature type="modified residue" description="4-aspartylphosphate" evidence="6">
    <location>
        <position position="51"/>
    </location>
</feature>
<dbReference type="PANTHER" id="PTHR48111:SF22">
    <property type="entry name" value="REGULATOR OF RPOS"/>
    <property type="match status" value="1"/>
</dbReference>
<keyword evidence="1 6" id="KW-0597">Phosphoprotein</keyword>
<gene>
    <name evidence="10" type="ORF">ACHKAR_19290</name>
</gene>
<name>A0ABW7NDI1_9BACT</name>
<dbReference type="PANTHER" id="PTHR48111">
    <property type="entry name" value="REGULATOR OF RPOS"/>
    <property type="match status" value="1"/>
</dbReference>
<feature type="DNA-binding region" description="OmpR/PhoB-type" evidence="7">
    <location>
        <begin position="124"/>
        <end position="224"/>
    </location>
</feature>
<evidence type="ECO:0000313" key="11">
    <source>
        <dbReference type="Proteomes" id="UP001610063"/>
    </source>
</evidence>
<dbReference type="Proteomes" id="UP001610063">
    <property type="component" value="Unassembled WGS sequence"/>
</dbReference>
<feature type="domain" description="OmpR/PhoB-type" evidence="9">
    <location>
        <begin position="124"/>
        <end position="224"/>
    </location>
</feature>
<dbReference type="EMBL" id="JBIPKE010000020">
    <property type="protein sequence ID" value="MFH6985605.1"/>
    <property type="molecule type" value="Genomic_DNA"/>
</dbReference>
<dbReference type="CDD" id="cd17624">
    <property type="entry name" value="REC_OmpR_PmrA-like"/>
    <property type="match status" value="1"/>
</dbReference>
<dbReference type="Gene3D" id="1.10.10.10">
    <property type="entry name" value="Winged helix-like DNA-binding domain superfamily/Winged helix DNA-binding domain"/>
    <property type="match status" value="1"/>
</dbReference>
<evidence type="ECO:0000256" key="2">
    <source>
        <dbReference type="ARBA" id="ARBA00023012"/>
    </source>
</evidence>
<proteinExistence type="predicted"/>
<dbReference type="InterPro" id="IPR036388">
    <property type="entry name" value="WH-like_DNA-bd_sf"/>
</dbReference>
<comment type="caution">
    <text evidence="10">The sequence shown here is derived from an EMBL/GenBank/DDBJ whole genome shotgun (WGS) entry which is preliminary data.</text>
</comment>
<dbReference type="InterPro" id="IPR001867">
    <property type="entry name" value="OmpR/PhoB-type_DNA-bd"/>
</dbReference>
<evidence type="ECO:0000256" key="5">
    <source>
        <dbReference type="ARBA" id="ARBA00023163"/>
    </source>
</evidence>
<evidence type="ECO:0000256" key="3">
    <source>
        <dbReference type="ARBA" id="ARBA00023015"/>
    </source>
</evidence>
<dbReference type="InterPro" id="IPR001789">
    <property type="entry name" value="Sig_transdc_resp-reg_receiver"/>
</dbReference>
<dbReference type="Gene3D" id="3.40.50.2300">
    <property type="match status" value="1"/>
</dbReference>
<evidence type="ECO:0000256" key="7">
    <source>
        <dbReference type="PROSITE-ProRule" id="PRU01091"/>
    </source>
</evidence>
<keyword evidence="11" id="KW-1185">Reference proteome</keyword>
<dbReference type="Pfam" id="PF00072">
    <property type="entry name" value="Response_reg"/>
    <property type="match status" value="1"/>
</dbReference>
<accession>A0ABW7NDI1</accession>
<feature type="domain" description="Response regulatory" evidence="8">
    <location>
        <begin position="2"/>
        <end position="116"/>
    </location>
</feature>
<organism evidence="10 11">
    <name type="scientific">Marinoscillum luteum</name>
    <dbReference type="NCBI Taxonomy" id="861051"/>
    <lineage>
        <taxon>Bacteria</taxon>
        <taxon>Pseudomonadati</taxon>
        <taxon>Bacteroidota</taxon>
        <taxon>Cytophagia</taxon>
        <taxon>Cytophagales</taxon>
        <taxon>Reichenbachiellaceae</taxon>
        <taxon>Marinoscillum</taxon>
    </lineage>
</organism>
<dbReference type="SMART" id="SM00862">
    <property type="entry name" value="Trans_reg_C"/>
    <property type="match status" value="1"/>
</dbReference>
<sequence>MNILLVEDERSLGESIITYLSKEGYHCEWAENFSKASEKTWAYSYDCVIVDITLPDGNGLDVIEGLKKLKSLSGIIIISARNSIEDRIKGLDIGADDYITKPFDLSELNARVKAVIRRRNFDAQNEIVFKEITVKPYDRSVSIHEQFVSLTKKEFDLLVFFISNQNRVITKESIAEHLWGDDMDMADSYDFIYSHLKNLRKKIQEHGGNDYIETVYGIGYKFTNH</sequence>
<evidence type="ECO:0000256" key="1">
    <source>
        <dbReference type="ARBA" id="ARBA00022553"/>
    </source>
</evidence>
<evidence type="ECO:0000313" key="10">
    <source>
        <dbReference type="EMBL" id="MFH6985605.1"/>
    </source>
</evidence>
<dbReference type="PROSITE" id="PS51755">
    <property type="entry name" value="OMPR_PHOB"/>
    <property type="match status" value="1"/>
</dbReference>
<dbReference type="PROSITE" id="PS50110">
    <property type="entry name" value="RESPONSE_REGULATORY"/>
    <property type="match status" value="1"/>
</dbReference>
<dbReference type="SMART" id="SM00448">
    <property type="entry name" value="REC"/>
    <property type="match status" value="1"/>
</dbReference>
<keyword evidence="5" id="KW-0804">Transcription</keyword>
<dbReference type="InterPro" id="IPR011006">
    <property type="entry name" value="CheY-like_superfamily"/>
</dbReference>
<dbReference type="Pfam" id="PF00486">
    <property type="entry name" value="Trans_reg_C"/>
    <property type="match status" value="1"/>
</dbReference>